<protein>
    <recommendedName>
        <fullName evidence="2">DUF4440 domain-containing protein</fullName>
    </recommendedName>
</protein>
<gene>
    <name evidence="1" type="ORF">METZ01_LOCUS177839</name>
</gene>
<accession>A0A382CFW9</accession>
<reference evidence="1" key="1">
    <citation type="submission" date="2018-05" db="EMBL/GenBank/DDBJ databases">
        <authorList>
            <person name="Lanie J.A."/>
            <person name="Ng W.-L."/>
            <person name="Kazmierczak K.M."/>
            <person name="Andrzejewski T.M."/>
            <person name="Davidsen T.M."/>
            <person name="Wayne K.J."/>
            <person name="Tettelin H."/>
            <person name="Glass J.I."/>
            <person name="Rusch D."/>
            <person name="Podicherti R."/>
            <person name="Tsui H.-C.T."/>
            <person name="Winkler M.E."/>
        </authorList>
    </citation>
    <scope>NUCLEOTIDE SEQUENCE</scope>
</reference>
<organism evidence="1">
    <name type="scientific">marine metagenome</name>
    <dbReference type="NCBI Taxonomy" id="408172"/>
    <lineage>
        <taxon>unclassified sequences</taxon>
        <taxon>metagenomes</taxon>
        <taxon>ecological metagenomes</taxon>
    </lineage>
</organism>
<name>A0A382CFW9_9ZZZZ</name>
<dbReference type="EMBL" id="UINC01034322">
    <property type="protein sequence ID" value="SVB24985.1"/>
    <property type="molecule type" value="Genomic_DNA"/>
</dbReference>
<evidence type="ECO:0008006" key="2">
    <source>
        <dbReference type="Google" id="ProtNLM"/>
    </source>
</evidence>
<evidence type="ECO:0000313" key="1">
    <source>
        <dbReference type="EMBL" id="SVB24985.1"/>
    </source>
</evidence>
<dbReference type="AlphaFoldDB" id="A0A382CFW9"/>
<proteinExistence type="predicted"/>
<sequence>MLVLLALSLGAPVLNARQPTPAEMEAISKETRLVFETFLQLWQEERYFEMYDFGKKQSREILSLEEFATRMVELDWVPVGLSQEKPSEISYRYRTLLYMNAHIVFRHKSFYDLQFTKPKAFLLQKEEGSWKFDLIQMIRSPYYSPEDS</sequence>